<evidence type="ECO:0000313" key="1">
    <source>
        <dbReference type="EMBL" id="QEC57844.1"/>
    </source>
</evidence>
<organism evidence="1 2">
    <name type="scientific">Flavisolibacter ginsenosidimutans</name>
    <dbReference type="NCBI Taxonomy" id="661481"/>
    <lineage>
        <taxon>Bacteria</taxon>
        <taxon>Pseudomonadati</taxon>
        <taxon>Bacteroidota</taxon>
        <taxon>Chitinophagia</taxon>
        <taxon>Chitinophagales</taxon>
        <taxon>Chitinophagaceae</taxon>
        <taxon>Flavisolibacter</taxon>
    </lineage>
</organism>
<dbReference type="EMBL" id="CP042433">
    <property type="protein sequence ID" value="QEC57844.1"/>
    <property type="molecule type" value="Genomic_DNA"/>
</dbReference>
<dbReference type="RefSeq" id="WP_146790586.1">
    <property type="nucleotide sequence ID" value="NZ_BAABIO010000003.1"/>
</dbReference>
<dbReference type="GO" id="GO:0008168">
    <property type="term" value="F:methyltransferase activity"/>
    <property type="evidence" value="ECO:0007669"/>
    <property type="project" value="UniProtKB-KW"/>
</dbReference>
<dbReference type="Pfam" id="PF01209">
    <property type="entry name" value="Ubie_methyltran"/>
    <property type="match status" value="1"/>
</dbReference>
<reference evidence="1 2" key="1">
    <citation type="journal article" date="2015" name="Int. J. Syst. Evol. Microbiol.">
        <title>Flavisolibacter ginsenosidimutans sp. nov., with ginsenoside-converting activity isolated from soil used for cultivating ginseng.</title>
        <authorList>
            <person name="Zhao Y."/>
            <person name="Liu Q."/>
            <person name="Kang M.S."/>
            <person name="Jin F."/>
            <person name="Yu H."/>
            <person name="Im W.T."/>
        </authorList>
    </citation>
    <scope>NUCLEOTIDE SEQUENCE [LARGE SCALE GENOMIC DNA]</scope>
    <source>
        <strain evidence="1 2">Gsoil 636</strain>
    </source>
</reference>
<gene>
    <name evidence="1" type="ORF">FSB75_18685</name>
</gene>
<dbReference type="PANTHER" id="PTHR43591:SF110">
    <property type="entry name" value="RHODANESE DOMAIN-CONTAINING PROTEIN"/>
    <property type="match status" value="1"/>
</dbReference>
<dbReference type="OrthoDB" id="9795634at2"/>
<dbReference type="KEGG" id="fgg:FSB75_18685"/>
<dbReference type="Gene3D" id="3.40.50.150">
    <property type="entry name" value="Vaccinia Virus protein VP39"/>
    <property type="match status" value="1"/>
</dbReference>
<keyword evidence="1" id="KW-0489">Methyltransferase</keyword>
<keyword evidence="1" id="KW-0808">Transferase</keyword>
<evidence type="ECO:0000313" key="2">
    <source>
        <dbReference type="Proteomes" id="UP000321204"/>
    </source>
</evidence>
<dbReference type="GO" id="GO:0032259">
    <property type="term" value="P:methylation"/>
    <property type="evidence" value="ECO:0007669"/>
    <property type="project" value="UniProtKB-KW"/>
</dbReference>
<sequence>MASPVAFTGHVPHNYDTYLGPLFFEPYAINLASRLQNNHYQSILEIACGTGRVTKHLLPKLSAEGKLVATDLNEAMLTVSREKIKNPRVEWKIADAQNLPFNDEEFDLVVCQFGVMFFPDKPKAFGEAFRVLKSAGMFFFNTWDRIEENALADVSHAVLKEFFPDGSGSFMEKGPHGFYDTALITQLLQDAGFGQISIDTVRLVSTAATADECVNGILGGTPLNVFLSERNADKEPIKKRLRDELQKRYGTTNLQLPMQAFVCTATKGCKT</sequence>
<dbReference type="PANTHER" id="PTHR43591">
    <property type="entry name" value="METHYLTRANSFERASE"/>
    <property type="match status" value="1"/>
</dbReference>
<dbReference type="Proteomes" id="UP000321204">
    <property type="component" value="Chromosome"/>
</dbReference>
<dbReference type="InterPro" id="IPR029063">
    <property type="entry name" value="SAM-dependent_MTases_sf"/>
</dbReference>
<dbReference type="CDD" id="cd02440">
    <property type="entry name" value="AdoMet_MTases"/>
    <property type="match status" value="1"/>
</dbReference>
<protein>
    <submittedName>
        <fullName evidence="1">Class I SAM-dependent methyltransferase</fullName>
    </submittedName>
</protein>
<dbReference type="AlphaFoldDB" id="A0A5B8UMF5"/>
<keyword evidence="2" id="KW-1185">Reference proteome</keyword>
<proteinExistence type="predicted"/>
<name>A0A5B8UMF5_9BACT</name>
<accession>A0A5B8UMF5</accession>
<dbReference type="SUPFAM" id="SSF53335">
    <property type="entry name" value="S-adenosyl-L-methionine-dependent methyltransferases"/>
    <property type="match status" value="1"/>
</dbReference>